<dbReference type="Proteomes" id="UP000028880">
    <property type="component" value="Unassembled WGS sequence"/>
</dbReference>
<dbReference type="STRING" id="47839.BN973_00792"/>
<feature type="compositionally biased region" description="Low complexity" evidence="3">
    <location>
        <begin position="93"/>
        <end position="110"/>
    </location>
</feature>
<keyword evidence="2 4" id="KW-0472">Membrane</keyword>
<evidence type="ECO:0000256" key="3">
    <source>
        <dbReference type="SAM" id="MobiDB-lite"/>
    </source>
</evidence>
<dbReference type="AlphaFoldDB" id="A0A024JS79"/>
<dbReference type="eggNOG" id="ENOG5031DQ3">
    <property type="taxonomic scope" value="Bacteria"/>
</dbReference>
<name>A0A024JS79_9MYCO</name>
<accession>A0A024JS79</accession>
<dbReference type="HOGENOM" id="CLU_077653_0_0_11"/>
<keyword evidence="4" id="KW-0812">Transmembrane</keyword>
<dbReference type="PANTHER" id="PTHR37042">
    <property type="entry name" value="OUTER MEMBRANE PROTEIN RV1973"/>
    <property type="match status" value="1"/>
</dbReference>
<evidence type="ECO:0000256" key="2">
    <source>
        <dbReference type="ARBA" id="ARBA00023136"/>
    </source>
</evidence>
<protein>
    <submittedName>
        <fullName evidence="5">Mce associated membrane protein</fullName>
    </submittedName>
</protein>
<dbReference type="PANTHER" id="PTHR37042:SF4">
    <property type="entry name" value="OUTER MEMBRANE PROTEIN RV1973"/>
    <property type="match status" value="1"/>
</dbReference>
<reference evidence="5" key="1">
    <citation type="journal article" date="2014" name="Genome Announc.">
        <title>Draft Genome Sequence of Mycobacterium triplex DSM 44626.</title>
        <authorList>
            <person name="Sassi M."/>
            <person name="Croce O."/>
            <person name="Robert C."/>
            <person name="Raoult D."/>
            <person name="Drancourt M."/>
        </authorList>
    </citation>
    <scope>NUCLEOTIDE SEQUENCE [LARGE SCALE GENOMIC DNA]</scope>
    <source>
        <strain evidence="5">DSM 44626</strain>
    </source>
</reference>
<dbReference type="GO" id="GO:0016020">
    <property type="term" value="C:membrane"/>
    <property type="evidence" value="ECO:0007669"/>
    <property type="project" value="UniProtKB-SubCell"/>
</dbReference>
<gene>
    <name evidence="5" type="ORF">BN973_00792</name>
</gene>
<evidence type="ECO:0000313" key="5">
    <source>
        <dbReference type="EMBL" id="CDO86449.1"/>
    </source>
</evidence>
<feature type="transmembrane region" description="Helical" evidence="4">
    <location>
        <begin position="153"/>
        <end position="177"/>
    </location>
</feature>
<proteinExistence type="predicted"/>
<sequence length="311" mass="32936">MEGDAGTSRLNPPPMSMLSRLRRRRPKKSDDVTDQTNPEATAEDSPESEGGADQTSTEATAEDSPESEGGADQTSTEVTTEDSPESEVEADQAEVTAEPEATPEAEVPQAPEDETEPAPATDDSEQPPTDGDQTAEPAAAHPDARSPSALGRAWLAGIAAALVLLAGAVGAGGYLALRYHHESQAIARNNAAALKAAIDCVSATQAPDTNAMIASEQKIIECGTDAFRQQAMVYTGMLVQAYQSANVHVQVSDVRAAVERDNKDGSIEVLVAMRVKVSTEQSENETGYRLRVKMALDEGQYRIAKLDQVTK</sequence>
<organism evidence="5">
    <name type="scientific">Mycobacterium triplex</name>
    <dbReference type="NCBI Taxonomy" id="47839"/>
    <lineage>
        <taxon>Bacteria</taxon>
        <taxon>Bacillati</taxon>
        <taxon>Actinomycetota</taxon>
        <taxon>Actinomycetes</taxon>
        <taxon>Mycobacteriales</taxon>
        <taxon>Mycobacteriaceae</taxon>
        <taxon>Mycobacterium</taxon>
        <taxon>Mycobacterium simiae complex</taxon>
    </lineage>
</organism>
<evidence type="ECO:0000256" key="4">
    <source>
        <dbReference type="SAM" id="Phobius"/>
    </source>
</evidence>
<feature type="region of interest" description="Disordered" evidence="3">
    <location>
        <begin position="1"/>
        <end position="146"/>
    </location>
</feature>
<evidence type="ECO:0000256" key="1">
    <source>
        <dbReference type="ARBA" id="ARBA00004370"/>
    </source>
</evidence>
<reference evidence="5" key="2">
    <citation type="submission" date="2014-04" db="EMBL/GenBank/DDBJ databases">
        <authorList>
            <person name="Xu Y.W."/>
            <person name="Yang Q."/>
        </authorList>
    </citation>
    <scope>NUCLEOTIDE SEQUENCE</scope>
    <source>
        <strain evidence="5">DSM 44626</strain>
    </source>
</reference>
<dbReference type="EMBL" id="HG964446">
    <property type="protein sequence ID" value="CDO86449.1"/>
    <property type="molecule type" value="Genomic_DNA"/>
</dbReference>
<keyword evidence="4" id="KW-1133">Transmembrane helix</keyword>
<comment type="subcellular location">
    <subcellularLocation>
        <location evidence="1">Membrane</location>
    </subcellularLocation>
</comment>
<feature type="compositionally biased region" description="Acidic residues" evidence="3">
    <location>
        <begin position="79"/>
        <end position="92"/>
    </location>
</feature>